<evidence type="ECO:0000256" key="5">
    <source>
        <dbReference type="ARBA" id="ARBA00023002"/>
    </source>
</evidence>
<sequence length="464" mass="49212">MSVAQAIEALRRELGAENVITGPEDLLCYSFDATPDLPEGKPDVVVTPENTGQVVKVVKIARQYGLPVYPRGSGTNLSGGTVPIKGGIVLTTVKMNRIIEVDPSNLTATVQPGVIIQDLNDAVAPYGLIYPPDPGTVATATMGGSVAECSGGLRGLKYGVTRHYVMGVEVVLADGEVVRYGGKTVKNVTGYDMVRLFVGSEGTLGIITEIIVRLIPAPEARESILAGFGSLADAGNAVVGIIEKKVIPATMEIMDRVTVETVENFAHVGLPTDVAAVLLIEVDGIPEVVKSEAAIVREIIAKNNGWVKTAASEAERDGLWAARRAALPALARRKPTTILEDATVPRSKITEMLLAVEEIGKRHNLIIGTFGHAGDGNLHPTILADGRNAEEMERVRAAVDEIFRAALSLGGTLTGEHGIGMAKMRFLPWEMGDAGVKVLRRIKQALDPDNLLNPGKMVECAKGE</sequence>
<dbReference type="PANTHER" id="PTHR42934">
    <property type="entry name" value="GLYCOLATE OXIDASE SUBUNIT GLCD"/>
    <property type="match status" value="1"/>
</dbReference>
<dbReference type="SUPFAM" id="SSF56176">
    <property type="entry name" value="FAD-binding/transporter-associated domain-like"/>
    <property type="match status" value="1"/>
</dbReference>
<dbReference type="RefSeq" id="WP_152945900.1">
    <property type="nucleotide sequence ID" value="NZ_WHYR01000014.1"/>
</dbReference>
<dbReference type="FunFam" id="3.30.70.2740:FF:000001">
    <property type="entry name" value="D-lactate dehydrogenase mitochondrial"/>
    <property type="match status" value="1"/>
</dbReference>
<dbReference type="Pfam" id="PF02913">
    <property type="entry name" value="FAD-oxidase_C"/>
    <property type="match status" value="1"/>
</dbReference>
<dbReference type="InterPro" id="IPR036318">
    <property type="entry name" value="FAD-bd_PCMH-like_sf"/>
</dbReference>
<dbReference type="InterPro" id="IPR016164">
    <property type="entry name" value="FAD-linked_Oxase-like_C"/>
</dbReference>
<comment type="cofactor">
    <cofactor evidence="1">
        <name>FAD</name>
        <dbReference type="ChEBI" id="CHEBI:57692"/>
    </cofactor>
</comment>
<reference evidence="7 8" key="1">
    <citation type="submission" date="2019-10" db="EMBL/GenBank/DDBJ databases">
        <title>Comparative genomics of sulfur disproportionating microorganisms.</title>
        <authorList>
            <person name="Ward L.M."/>
            <person name="Bertran E."/>
            <person name="Johnston D."/>
        </authorList>
    </citation>
    <scope>NUCLEOTIDE SEQUENCE [LARGE SCALE GENOMIC DNA]</scope>
    <source>
        <strain evidence="7 8">DSM 14055</strain>
    </source>
</reference>
<dbReference type="Pfam" id="PF01565">
    <property type="entry name" value="FAD_binding_4"/>
    <property type="match status" value="1"/>
</dbReference>
<keyword evidence="4" id="KW-0274">FAD</keyword>
<dbReference type="InterPro" id="IPR016169">
    <property type="entry name" value="FAD-bd_PCMH_sub2"/>
</dbReference>
<dbReference type="Gene3D" id="3.30.465.10">
    <property type="match status" value="1"/>
</dbReference>
<comment type="similarity">
    <text evidence="2">Belongs to the FAD-binding oxidoreductase/transferase type 4 family.</text>
</comment>
<dbReference type="InterPro" id="IPR016166">
    <property type="entry name" value="FAD-bd_PCMH"/>
</dbReference>
<dbReference type="GO" id="GO:0016491">
    <property type="term" value="F:oxidoreductase activity"/>
    <property type="evidence" value="ECO:0007669"/>
    <property type="project" value="UniProtKB-KW"/>
</dbReference>
<keyword evidence="8" id="KW-1185">Reference proteome</keyword>
<dbReference type="AlphaFoldDB" id="A0A6N7IPN7"/>
<dbReference type="Gene3D" id="1.10.45.10">
    <property type="entry name" value="Vanillyl-alcohol Oxidase, Chain A, domain 4"/>
    <property type="match status" value="1"/>
</dbReference>
<dbReference type="Proteomes" id="UP000441717">
    <property type="component" value="Unassembled WGS sequence"/>
</dbReference>
<protein>
    <submittedName>
        <fullName evidence="7">FAD-binding protein</fullName>
    </submittedName>
</protein>
<evidence type="ECO:0000256" key="1">
    <source>
        <dbReference type="ARBA" id="ARBA00001974"/>
    </source>
</evidence>
<dbReference type="SUPFAM" id="SSF55103">
    <property type="entry name" value="FAD-linked oxidases, C-terminal domain"/>
    <property type="match status" value="1"/>
</dbReference>
<accession>A0A6N7IPN7</accession>
<dbReference type="EMBL" id="WHYR01000014">
    <property type="protein sequence ID" value="MQL51974.1"/>
    <property type="molecule type" value="Genomic_DNA"/>
</dbReference>
<dbReference type="OrthoDB" id="9767256at2"/>
<evidence type="ECO:0000256" key="4">
    <source>
        <dbReference type="ARBA" id="ARBA00022827"/>
    </source>
</evidence>
<dbReference type="PROSITE" id="PS51387">
    <property type="entry name" value="FAD_PCMH"/>
    <property type="match status" value="1"/>
</dbReference>
<dbReference type="PANTHER" id="PTHR42934:SF2">
    <property type="entry name" value="GLYCOLATE OXIDASE SUBUNIT GLCD"/>
    <property type="match status" value="1"/>
</dbReference>
<evidence type="ECO:0000313" key="7">
    <source>
        <dbReference type="EMBL" id="MQL51974.1"/>
    </source>
</evidence>
<comment type="caution">
    <text evidence="7">The sequence shown here is derived from an EMBL/GenBank/DDBJ whole genome shotgun (WGS) entry which is preliminary data.</text>
</comment>
<feature type="domain" description="FAD-binding PCMH-type" evidence="6">
    <location>
        <begin position="38"/>
        <end position="217"/>
    </location>
</feature>
<dbReference type="InterPro" id="IPR051914">
    <property type="entry name" value="FAD-linked_OxidoTrans_Type4"/>
</dbReference>
<dbReference type="GO" id="GO:0071949">
    <property type="term" value="F:FAD binding"/>
    <property type="evidence" value="ECO:0007669"/>
    <property type="project" value="InterPro"/>
</dbReference>
<dbReference type="Gene3D" id="3.30.70.2740">
    <property type="match status" value="1"/>
</dbReference>
<evidence type="ECO:0000313" key="8">
    <source>
        <dbReference type="Proteomes" id="UP000441717"/>
    </source>
</evidence>
<evidence type="ECO:0000256" key="2">
    <source>
        <dbReference type="ARBA" id="ARBA00008000"/>
    </source>
</evidence>
<keyword evidence="5" id="KW-0560">Oxidoreductase</keyword>
<keyword evidence="3" id="KW-0285">Flavoprotein</keyword>
<organism evidence="7 8">
    <name type="scientific">Desulfofundulus thermobenzoicus</name>
    <dbReference type="NCBI Taxonomy" id="29376"/>
    <lineage>
        <taxon>Bacteria</taxon>
        <taxon>Bacillati</taxon>
        <taxon>Bacillota</taxon>
        <taxon>Clostridia</taxon>
        <taxon>Eubacteriales</taxon>
        <taxon>Peptococcaceae</taxon>
        <taxon>Desulfofundulus</taxon>
    </lineage>
</organism>
<dbReference type="InterPro" id="IPR016171">
    <property type="entry name" value="Vanillyl_alc_oxidase_C-sub2"/>
</dbReference>
<proteinExistence type="inferred from homology"/>
<evidence type="ECO:0000256" key="3">
    <source>
        <dbReference type="ARBA" id="ARBA00022630"/>
    </source>
</evidence>
<name>A0A6N7IPN7_9FIRM</name>
<gene>
    <name evidence="7" type="ORF">GFC01_06775</name>
</gene>
<dbReference type="InterPro" id="IPR004113">
    <property type="entry name" value="FAD-bd_oxidored_4_C"/>
</dbReference>
<dbReference type="FunFam" id="1.10.45.10:FF:000001">
    <property type="entry name" value="D-lactate dehydrogenase mitochondrial"/>
    <property type="match status" value="1"/>
</dbReference>
<evidence type="ECO:0000259" key="6">
    <source>
        <dbReference type="PROSITE" id="PS51387"/>
    </source>
</evidence>
<dbReference type="InterPro" id="IPR006094">
    <property type="entry name" value="Oxid_FAD_bind_N"/>
</dbReference>